<accession>A0AAJ6B6I0</accession>
<evidence type="ECO:0000313" key="2">
    <source>
        <dbReference type="EMBL" id="WEK19982.1"/>
    </source>
</evidence>
<dbReference type="AlphaFoldDB" id="A0AAJ6B6I0"/>
<evidence type="ECO:0000256" key="1">
    <source>
        <dbReference type="SAM" id="SignalP"/>
    </source>
</evidence>
<feature type="signal peptide" evidence="1">
    <location>
        <begin position="1"/>
        <end position="16"/>
    </location>
</feature>
<sequence length="160" mass="17675">MKSTILIMVAFSLIMAACNSENKNKQPADNEKIAATNPPTDLAISTSDCYVHIKNRDTATLKINIDGQNLIGELNYKLFEKDSNKGEITGQIKGDTIIAEYTFNSEGMKSVREVAFVKKADGNMYEGTGEVMEKNGKMVFKDHSALKFDDSMVFTKTACK</sequence>
<keyword evidence="1" id="KW-0732">Signal</keyword>
<organism evidence="2 3">
    <name type="scientific">Candidatus Pedobacter colombiensis</name>
    <dbReference type="NCBI Taxonomy" id="3121371"/>
    <lineage>
        <taxon>Bacteria</taxon>
        <taxon>Pseudomonadati</taxon>
        <taxon>Bacteroidota</taxon>
        <taxon>Sphingobacteriia</taxon>
        <taxon>Sphingobacteriales</taxon>
        <taxon>Sphingobacteriaceae</taxon>
        <taxon>Pedobacter</taxon>
    </lineage>
</organism>
<dbReference type="Proteomes" id="UP001214530">
    <property type="component" value="Chromosome"/>
</dbReference>
<protein>
    <submittedName>
        <fullName evidence="2">Uncharacterized protein</fullName>
    </submittedName>
</protein>
<dbReference type="EMBL" id="CP119313">
    <property type="protein sequence ID" value="WEK19982.1"/>
    <property type="molecule type" value="Genomic_DNA"/>
</dbReference>
<name>A0AAJ6B6I0_9SPHI</name>
<dbReference type="PROSITE" id="PS51257">
    <property type="entry name" value="PROKAR_LIPOPROTEIN"/>
    <property type="match status" value="1"/>
</dbReference>
<proteinExistence type="predicted"/>
<gene>
    <name evidence="2" type="ORF">P0Y49_02290</name>
</gene>
<feature type="chain" id="PRO_5042606567" evidence="1">
    <location>
        <begin position="17"/>
        <end position="160"/>
    </location>
</feature>
<evidence type="ECO:0000313" key="3">
    <source>
        <dbReference type="Proteomes" id="UP001214530"/>
    </source>
</evidence>
<reference evidence="2" key="1">
    <citation type="submission" date="2023-03" db="EMBL/GenBank/DDBJ databases">
        <title>Andean soil-derived lignocellulolytic bacterial consortium as a source of novel taxa and putative plastic-active enzymes.</title>
        <authorList>
            <person name="Diaz-Garcia L."/>
            <person name="Chuvochina M."/>
            <person name="Feuerriegel G."/>
            <person name="Bunk B."/>
            <person name="Sproer C."/>
            <person name="Streit W.R."/>
            <person name="Rodriguez L.M."/>
            <person name="Overmann J."/>
            <person name="Jimenez D.J."/>
        </authorList>
    </citation>
    <scope>NUCLEOTIDE SEQUENCE</scope>
    <source>
        <strain evidence="2">MAG 3858</strain>
    </source>
</reference>